<dbReference type="Proteomes" id="UP000280444">
    <property type="component" value="Unassembled WGS sequence"/>
</dbReference>
<accession>A0A3P1SEE4</accession>
<dbReference type="RefSeq" id="WP_124870014.1">
    <property type="nucleotide sequence ID" value="NZ_RQZF01000004.1"/>
</dbReference>
<sequence length="238" mass="25229">MTSTAPRTSVFIERIAPNAAMLHPHPQEHASAVCDLLTRLGWAASLVGPEKPVRGGVLFFDGSEFDDAVLGDLADALNDEVDAGVAAYAYECVETLGEDGDPALVFRRVGSHIPKVGNGVLLTHTYLFDDMATTWLYGAAQDLVKACVAIDEGVTGVRILPVHSGPRLGGQSLPPGVHPGLDAVEIRHLSPILDSEEAVDIARDVVDALIVAGLSGPIILTDHRQGEEPDSARLEARY</sequence>
<evidence type="ECO:0000313" key="2">
    <source>
        <dbReference type="Proteomes" id="UP000280444"/>
    </source>
</evidence>
<comment type="caution">
    <text evidence="1">The sequence shown here is derived from an EMBL/GenBank/DDBJ whole genome shotgun (WGS) entry which is preliminary data.</text>
</comment>
<keyword evidence="2" id="KW-1185">Reference proteome</keyword>
<protein>
    <submittedName>
        <fullName evidence="1">Uncharacterized protein</fullName>
    </submittedName>
</protein>
<name>A0A3P1SEE4_9ACTO</name>
<reference evidence="1 2" key="1">
    <citation type="submission" date="2018-11" db="EMBL/GenBank/DDBJ databases">
        <title>Genomes From Bacteria Associated with the Canine Oral Cavity: a Test Case for Automated Genome-Based Taxonomic Assignment.</title>
        <authorList>
            <person name="Coil D.A."/>
            <person name="Jospin G."/>
            <person name="Darling A.E."/>
            <person name="Wallis C."/>
            <person name="Davis I.J."/>
            <person name="Harris S."/>
            <person name="Eisen J.A."/>
            <person name="Holcombe L.J."/>
            <person name="O'Flynn C."/>
        </authorList>
    </citation>
    <scope>NUCLEOTIDE SEQUENCE [LARGE SCALE GENOMIC DNA]</scope>
    <source>
        <strain evidence="1 2">OH770</strain>
    </source>
</reference>
<dbReference type="EMBL" id="RQZF01000004">
    <property type="protein sequence ID" value="RRC95396.1"/>
    <property type="molecule type" value="Genomic_DNA"/>
</dbReference>
<evidence type="ECO:0000313" key="1">
    <source>
        <dbReference type="EMBL" id="RRC95396.1"/>
    </source>
</evidence>
<gene>
    <name evidence="1" type="ORF">EII11_05850</name>
</gene>
<dbReference type="AlphaFoldDB" id="A0A3P1SEE4"/>
<organism evidence="1 2">
    <name type="scientific">Schaalia canis</name>
    <dbReference type="NCBI Taxonomy" id="100469"/>
    <lineage>
        <taxon>Bacteria</taxon>
        <taxon>Bacillati</taxon>
        <taxon>Actinomycetota</taxon>
        <taxon>Actinomycetes</taxon>
        <taxon>Actinomycetales</taxon>
        <taxon>Actinomycetaceae</taxon>
        <taxon>Schaalia</taxon>
    </lineage>
</organism>
<proteinExistence type="predicted"/>
<dbReference type="OrthoDB" id="3250007at2"/>